<comment type="subcellular location">
    <subcellularLocation>
        <location evidence="6">Cytoplasm</location>
    </subcellularLocation>
</comment>
<evidence type="ECO:0000256" key="6">
    <source>
        <dbReference type="HAMAP-Rule" id="MF_00074"/>
    </source>
</evidence>
<accession>A0A2N5X8V5</accession>
<evidence type="ECO:0000313" key="8">
    <source>
        <dbReference type="Proteomes" id="UP000235005"/>
    </source>
</evidence>
<dbReference type="HAMAP" id="MF_00074">
    <property type="entry name" value="16SrRNA_methyltr_G"/>
    <property type="match status" value="1"/>
</dbReference>
<evidence type="ECO:0000256" key="4">
    <source>
        <dbReference type="ARBA" id="ARBA00022679"/>
    </source>
</evidence>
<keyword evidence="2 6" id="KW-0698">rRNA processing</keyword>
<comment type="caution">
    <text evidence="6">Lacks conserved residue(s) required for the propagation of feature annotation.</text>
</comment>
<reference evidence="7 8" key="1">
    <citation type="submission" date="2018-01" db="EMBL/GenBank/DDBJ databases">
        <title>The draft genome sequence of Halioglobus lutimaris HF004.</title>
        <authorList>
            <person name="Du Z.-J."/>
            <person name="Shi M.-J."/>
        </authorList>
    </citation>
    <scope>NUCLEOTIDE SEQUENCE [LARGE SCALE GENOMIC DNA]</scope>
    <source>
        <strain evidence="7 8">HF004</strain>
    </source>
</reference>
<dbReference type="InterPro" id="IPR003682">
    <property type="entry name" value="rRNA_ssu_MeTfrase_G"/>
</dbReference>
<keyword evidence="1 6" id="KW-0963">Cytoplasm</keyword>
<dbReference type="PANTHER" id="PTHR31760">
    <property type="entry name" value="S-ADENOSYL-L-METHIONINE-DEPENDENT METHYLTRANSFERASES SUPERFAMILY PROTEIN"/>
    <property type="match status" value="1"/>
</dbReference>
<dbReference type="Pfam" id="PF02527">
    <property type="entry name" value="GidB"/>
    <property type="match status" value="1"/>
</dbReference>
<dbReference type="AlphaFoldDB" id="A0A2N5X8V5"/>
<comment type="caution">
    <text evidence="7">The sequence shown here is derived from an EMBL/GenBank/DDBJ whole genome shotgun (WGS) entry which is preliminary data.</text>
</comment>
<dbReference type="EMBL" id="PKUS01000001">
    <property type="protein sequence ID" value="PLW70903.1"/>
    <property type="molecule type" value="Genomic_DNA"/>
</dbReference>
<sequence>MNDALQSQLARGCEALGVGSDDATQAALLGYLELLIKWNRAYNLTAVREPAQMITRHLLDSLAIAPHLQGQRLIDVGTGGGMPGVPMAVLFPQREFHLLDSNGKKTRFLFQVKTALGLDNMTVHQARVESFHSEVPFDAVLSRAFASLEDMVAGCRHLLAEGGHFLAMKGAFPEQELAAVAGDCHLRAVHELQVPGLDEQRHLVDLTLR</sequence>
<dbReference type="GO" id="GO:0070043">
    <property type="term" value="F:rRNA (guanine-N7-)-methyltransferase activity"/>
    <property type="evidence" value="ECO:0007669"/>
    <property type="project" value="UniProtKB-UniRule"/>
</dbReference>
<protein>
    <recommendedName>
        <fullName evidence="6">Ribosomal RNA small subunit methyltransferase G</fullName>
        <ecNumber evidence="6">2.1.1.170</ecNumber>
    </recommendedName>
    <alternativeName>
        <fullName evidence="6">16S rRNA 7-methylguanosine methyltransferase</fullName>
        <shortName evidence="6">16S rRNA m7G methyltransferase</shortName>
    </alternativeName>
</protein>
<dbReference type="PIRSF" id="PIRSF003078">
    <property type="entry name" value="GidB"/>
    <property type="match status" value="1"/>
</dbReference>
<evidence type="ECO:0000256" key="2">
    <source>
        <dbReference type="ARBA" id="ARBA00022552"/>
    </source>
</evidence>
<dbReference type="EC" id="2.1.1.170" evidence="6"/>
<feature type="binding site" evidence="6">
    <location>
        <begin position="128"/>
        <end position="129"/>
    </location>
    <ligand>
        <name>S-adenosyl-L-methionine</name>
        <dbReference type="ChEBI" id="CHEBI:59789"/>
    </ligand>
</feature>
<dbReference type="Proteomes" id="UP000235005">
    <property type="component" value="Unassembled WGS sequence"/>
</dbReference>
<dbReference type="SUPFAM" id="SSF53335">
    <property type="entry name" value="S-adenosyl-L-methionine-dependent methyltransferases"/>
    <property type="match status" value="1"/>
</dbReference>
<dbReference type="InterPro" id="IPR029063">
    <property type="entry name" value="SAM-dependent_MTases_sf"/>
</dbReference>
<comment type="similarity">
    <text evidence="6">Belongs to the methyltransferase superfamily. RNA methyltransferase RsmG family.</text>
</comment>
<keyword evidence="5 6" id="KW-0949">S-adenosyl-L-methionine</keyword>
<organism evidence="7 8">
    <name type="scientific">Pseudohalioglobus lutimaris</name>
    <dbReference type="NCBI Taxonomy" id="1737061"/>
    <lineage>
        <taxon>Bacteria</taxon>
        <taxon>Pseudomonadati</taxon>
        <taxon>Pseudomonadota</taxon>
        <taxon>Gammaproteobacteria</taxon>
        <taxon>Cellvibrionales</taxon>
        <taxon>Halieaceae</taxon>
        <taxon>Pseudohalioglobus</taxon>
    </lineage>
</organism>
<evidence type="ECO:0000256" key="3">
    <source>
        <dbReference type="ARBA" id="ARBA00022603"/>
    </source>
</evidence>
<dbReference type="NCBIfam" id="TIGR00138">
    <property type="entry name" value="rsmG_gidB"/>
    <property type="match status" value="1"/>
</dbReference>
<proteinExistence type="inferred from homology"/>
<keyword evidence="3 6" id="KW-0489">Methyltransferase</keyword>
<dbReference type="OrthoDB" id="9808773at2"/>
<feature type="binding site" evidence="6">
    <location>
        <position position="77"/>
    </location>
    <ligand>
        <name>S-adenosyl-L-methionine</name>
        <dbReference type="ChEBI" id="CHEBI:59789"/>
    </ligand>
</feature>
<dbReference type="CDD" id="cd02440">
    <property type="entry name" value="AdoMet_MTases"/>
    <property type="match status" value="1"/>
</dbReference>
<name>A0A2N5X8V5_9GAMM</name>
<dbReference type="PANTHER" id="PTHR31760:SF0">
    <property type="entry name" value="S-ADENOSYL-L-METHIONINE-DEPENDENT METHYLTRANSFERASES SUPERFAMILY PROTEIN"/>
    <property type="match status" value="1"/>
</dbReference>
<evidence type="ECO:0000256" key="5">
    <source>
        <dbReference type="ARBA" id="ARBA00022691"/>
    </source>
</evidence>
<feature type="binding site" evidence="6">
    <location>
        <position position="82"/>
    </location>
    <ligand>
        <name>S-adenosyl-L-methionine</name>
        <dbReference type="ChEBI" id="CHEBI:59789"/>
    </ligand>
</feature>
<gene>
    <name evidence="6" type="primary">rsmG</name>
    <name evidence="7" type="ORF">C0039_01905</name>
</gene>
<dbReference type="Gene3D" id="3.40.50.150">
    <property type="entry name" value="Vaccinia Virus protein VP39"/>
    <property type="match status" value="1"/>
</dbReference>
<keyword evidence="4 6" id="KW-0808">Transferase</keyword>
<keyword evidence="8" id="KW-1185">Reference proteome</keyword>
<comment type="function">
    <text evidence="6">Specifically methylates the N7 position of guanine in position 527 of 16S rRNA.</text>
</comment>
<dbReference type="GO" id="GO:0005829">
    <property type="term" value="C:cytosol"/>
    <property type="evidence" value="ECO:0007669"/>
    <property type="project" value="TreeGrafter"/>
</dbReference>
<feature type="binding site" evidence="6">
    <location>
        <position position="143"/>
    </location>
    <ligand>
        <name>S-adenosyl-L-methionine</name>
        <dbReference type="ChEBI" id="CHEBI:59789"/>
    </ligand>
</feature>
<evidence type="ECO:0000256" key="1">
    <source>
        <dbReference type="ARBA" id="ARBA00022490"/>
    </source>
</evidence>
<comment type="catalytic activity">
    <reaction evidence="6">
        <text>guanosine(527) in 16S rRNA + S-adenosyl-L-methionine = N(7)-methylguanosine(527) in 16S rRNA + S-adenosyl-L-homocysteine</text>
        <dbReference type="Rhea" id="RHEA:42732"/>
        <dbReference type="Rhea" id="RHEA-COMP:10209"/>
        <dbReference type="Rhea" id="RHEA-COMP:10210"/>
        <dbReference type="ChEBI" id="CHEBI:57856"/>
        <dbReference type="ChEBI" id="CHEBI:59789"/>
        <dbReference type="ChEBI" id="CHEBI:74269"/>
        <dbReference type="ChEBI" id="CHEBI:74480"/>
        <dbReference type="EC" id="2.1.1.170"/>
    </reaction>
</comment>
<evidence type="ECO:0000313" key="7">
    <source>
        <dbReference type="EMBL" id="PLW70903.1"/>
    </source>
</evidence>